<keyword evidence="2" id="KW-1185">Reference proteome</keyword>
<name>A0ACB8TYA0_9APHY</name>
<organism evidence="1 2">
    <name type="scientific">Irpex rosettiformis</name>
    <dbReference type="NCBI Taxonomy" id="378272"/>
    <lineage>
        <taxon>Eukaryota</taxon>
        <taxon>Fungi</taxon>
        <taxon>Dikarya</taxon>
        <taxon>Basidiomycota</taxon>
        <taxon>Agaricomycotina</taxon>
        <taxon>Agaricomycetes</taxon>
        <taxon>Polyporales</taxon>
        <taxon>Irpicaceae</taxon>
        <taxon>Irpex</taxon>
    </lineage>
</organism>
<dbReference type="EMBL" id="MU274920">
    <property type="protein sequence ID" value="KAI0086971.1"/>
    <property type="molecule type" value="Genomic_DNA"/>
</dbReference>
<reference evidence="1" key="1">
    <citation type="journal article" date="2021" name="Environ. Microbiol.">
        <title>Gene family expansions and transcriptome signatures uncover fungal adaptations to wood decay.</title>
        <authorList>
            <person name="Hage H."/>
            <person name="Miyauchi S."/>
            <person name="Viragh M."/>
            <person name="Drula E."/>
            <person name="Min B."/>
            <person name="Chaduli D."/>
            <person name="Navarro D."/>
            <person name="Favel A."/>
            <person name="Norest M."/>
            <person name="Lesage-Meessen L."/>
            <person name="Balint B."/>
            <person name="Merenyi Z."/>
            <person name="de Eugenio L."/>
            <person name="Morin E."/>
            <person name="Martinez A.T."/>
            <person name="Baldrian P."/>
            <person name="Stursova M."/>
            <person name="Martinez M.J."/>
            <person name="Novotny C."/>
            <person name="Magnuson J.K."/>
            <person name="Spatafora J.W."/>
            <person name="Maurice S."/>
            <person name="Pangilinan J."/>
            <person name="Andreopoulos W."/>
            <person name="LaButti K."/>
            <person name="Hundley H."/>
            <person name="Na H."/>
            <person name="Kuo A."/>
            <person name="Barry K."/>
            <person name="Lipzen A."/>
            <person name="Henrissat B."/>
            <person name="Riley R."/>
            <person name="Ahrendt S."/>
            <person name="Nagy L.G."/>
            <person name="Grigoriev I.V."/>
            <person name="Martin F."/>
            <person name="Rosso M.N."/>
        </authorList>
    </citation>
    <scope>NUCLEOTIDE SEQUENCE</scope>
    <source>
        <strain evidence="1">CBS 384.51</strain>
    </source>
</reference>
<sequence length="769" mass="85046">MSLRTLFSRRMLVVASGSTAVAAAGGYWYLNSGPTYPPSTKEMRRPPPPWTPPSRAHMLEKLKGSMKKEGDAYPEEFDLLVVGGGATGAGVAVDAASRGLKVALVERSDFSSGTSSKSTKLVHGGVRYLQKAVMELDYEQYKLVKEALYERRIFLQTAPYLSAMLPIMLPIYKYWQVPYYWAGCKMYDILAGKENMESSYVMSKGKALEAFPMLKQDGLVGALVYYDGQHNDSRMNMALVMTAVQQGATVANYVEVTKLHKDTSGNGKLYGARVKDKLTGQEWDIRAKGIVNATGPFSDALLTMDNSSHQPIVQASSGIHITLPDYYSPRTMGLLDPATSDGRVIFFLPWQGNTIAGTTDSPATVDENPKAQEEEIRWVLEEVRSYLSPDIKVRRGDVLSAWSGLRPLVRNPNAASTEGLVRNHMIHVSNSGLLTIAGGKWTTYRAMAEETVDKAVEVFGLKPQNGCVTDSLRLIGSEGWSRNMFIGLVQRFGLESDVAKHLSDNYGDRAWTVCELAQLTGKAWPLCGIRLADEYPYIDAEVRYAARNEYAQKAVDVIARRTRLSFLNAQAALDSLPQVIEILAEELGWDRKRKEQELRDATLFLGSFGLPPHAAPRASMSHQETKSILEPVQSFFGLKSGEQKRPAAQMVYSQALFEAGEVEDIRRAFTERADASEDQLPVQAGLTPLVKVKKTELFGLVKSLPGFEGIKSKDYDYVLEEAGYSRKVDVDFDEFMEICSELREVLFTPAPSAKHKRMAIPVEKSGGGV</sequence>
<evidence type="ECO:0000313" key="2">
    <source>
        <dbReference type="Proteomes" id="UP001055072"/>
    </source>
</evidence>
<gene>
    <name evidence="1" type="ORF">BDY19DRAFT_995403</name>
</gene>
<comment type="caution">
    <text evidence="1">The sequence shown here is derived from an EMBL/GenBank/DDBJ whole genome shotgun (WGS) entry which is preliminary data.</text>
</comment>
<evidence type="ECO:0000313" key="1">
    <source>
        <dbReference type="EMBL" id="KAI0086971.1"/>
    </source>
</evidence>
<dbReference type="Proteomes" id="UP001055072">
    <property type="component" value="Unassembled WGS sequence"/>
</dbReference>
<protein>
    <submittedName>
        <fullName evidence="1">DAO-domain-containing protein</fullName>
    </submittedName>
</protein>
<accession>A0ACB8TYA0</accession>
<proteinExistence type="predicted"/>